<dbReference type="AlphaFoldDB" id="X1BD45"/>
<dbReference type="EMBL" id="BART01024790">
    <property type="protein sequence ID" value="GAG92935.1"/>
    <property type="molecule type" value="Genomic_DNA"/>
</dbReference>
<name>X1BD45_9ZZZZ</name>
<organism evidence="1">
    <name type="scientific">marine sediment metagenome</name>
    <dbReference type="NCBI Taxonomy" id="412755"/>
    <lineage>
        <taxon>unclassified sequences</taxon>
        <taxon>metagenomes</taxon>
        <taxon>ecological metagenomes</taxon>
    </lineage>
</organism>
<accession>X1BD45</accession>
<proteinExistence type="predicted"/>
<comment type="caution">
    <text evidence="1">The sequence shown here is derived from an EMBL/GenBank/DDBJ whole genome shotgun (WGS) entry which is preliminary data.</text>
</comment>
<evidence type="ECO:0000313" key="1">
    <source>
        <dbReference type="EMBL" id="GAG92935.1"/>
    </source>
</evidence>
<reference evidence="1" key="1">
    <citation type="journal article" date="2014" name="Front. Microbiol.">
        <title>High frequency of phylogenetically diverse reductive dehalogenase-homologous genes in deep subseafloor sedimentary metagenomes.</title>
        <authorList>
            <person name="Kawai M."/>
            <person name="Futagami T."/>
            <person name="Toyoda A."/>
            <person name="Takaki Y."/>
            <person name="Nishi S."/>
            <person name="Hori S."/>
            <person name="Arai W."/>
            <person name="Tsubouchi T."/>
            <person name="Morono Y."/>
            <person name="Uchiyama I."/>
            <person name="Ito T."/>
            <person name="Fujiyama A."/>
            <person name="Inagaki F."/>
            <person name="Takami H."/>
        </authorList>
    </citation>
    <scope>NUCLEOTIDE SEQUENCE</scope>
    <source>
        <strain evidence="1">Expedition CK06-06</strain>
    </source>
</reference>
<feature type="non-terminal residue" evidence="1">
    <location>
        <position position="216"/>
    </location>
</feature>
<protein>
    <recommendedName>
        <fullName evidence="2">SIR2-like domain-containing protein</fullName>
    </recommendedName>
</protein>
<gene>
    <name evidence="1" type="ORF">S01H4_44664</name>
</gene>
<evidence type="ECO:0008006" key="2">
    <source>
        <dbReference type="Google" id="ProtNLM"/>
    </source>
</evidence>
<sequence length="216" mass="25352">MDNKNTSSQVVFLLGAGASVKAGVPDTFRFVKEFQQSMVNREDRKTVDKIIEILREWQNSDIDVELLLDTLTKLDAKEQEPILKFFEGGRFILSEYSEKRPIIEDLKDFIKRKAIIESQERIRYIEPLLGFVEQYKPLDIFSVNYDTCIEQFCNVYKLNYQDGFDVNWNPRVFEQENVDIRLYKLHGSIIWYRSDRSGYIKLPVMTEEAGIKLITG</sequence>